<reference evidence="1 2" key="1">
    <citation type="journal article" date="2002" name="Nature">
        <title>Genome sequence and comparative analysis of the model rodent malaria parasite Plasmodium yoelii yoelii.</title>
        <authorList>
            <person name="Carlton J.M."/>
            <person name="Angiuoli S.V."/>
            <person name="Suh B.B."/>
            <person name="Kooij T.W."/>
            <person name="Pertea M."/>
            <person name="Silva J.C."/>
            <person name="Ermolaeva M.D."/>
            <person name="Allen J.E."/>
            <person name="Selengut J.D."/>
            <person name="Koo H.L."/>
            <person name="Peterson J.D."/>
            <person name="Pop M."/>
            <person name="Kosack D.S."/>
            <person name="Shumway M.F."/>
            <person name="Bidwell S.L."/>
            <person name="Shallom S.J."/>
            <person name="van Aken S.E."/>
            <person name="Riedmuller S.B."/>
            <person name="Feldblyum T.V."/>
            <person name="Cho J.K."/>
            <person name="Quackenbush J."/>
            <person name="Sedegah M."/>
            <person name="Shoaibi A."/>
            <person name="Cummings L.M."/>
            <person name="Florens L."/>
            <person name="Yates J.R."/>
            <person name="Raine J.D."/>
            <person name="Sinden R.E."/>
            <person name="Harris M.A."/>
            <person name="Cunningham D.A."/>
            <person name="Preiser P.R."/>
            <person name="Bergman L.W."/>
            <person name="Vaidya A.B."/>
            <person name="van Lin L.H."/>
            <person name="Janse C.J."/>
            <person name="Waters A.P."/>
            <person name="Smith H.O."/>
            <person name="White O.R."/>
            <person name="Salzberg S.L."/>
            <person name="Venter J.C."/>
            <person name="Fraser C.M."/>
            <person name="Hoffman S.L."/>
            <person name="Gardner M.J."/>
            <person name="Carucci D.J."/>
        </authorList>
    </citation>
    <scope>NUCLEOTIDE SEQUENCE [LARGE SCALE GENOMIC DNA]</scope>
    <source>
        <strain evidence="1 2">17XNL</strain>
    </source>
</reference>
<sequence>MPIPIYIEFEFVSVYNIWAANNNATITWVNAKIEKREKVYEKIKQKKY</sequence>
<dbReference type="EMBL" id="AABL01000426">
    <property type="protein sequence ID" value="EAA20935.1"/>
    <property type="molecule type" value="Genomic_DNA"/>
</dbReference>
<dbReference type="PaxDb" id="73239-Q7RP71"/>
<dbReference type="Proteomes" id="UP000008553">
    <property type="component" value="Unassembled WGS sequence"/>
</dbReference>
<organism evidence="1 2">
    <name type="scientific">Plasmodium yoelii yoelii</name>
    <dbReference type="NCBI Taxonomy" id="73239"/>
    <lineage>
        <taxon>Eukaryota</taxon>
        <taxon>Sar</taxon>
        <taxon>Alveolata</taxon>
        <taxon>Apicomplexa</taxon>
        <taxon>Aconoidasida</taxon>
        <taxon>Haemosporida</taxon>
        <taxon>Plasmodiidae</taxon>
        <taxon>Plasmodium</taxon>
        <taxon>Plasmodium (Vinckeia)</taxon>
    </lineage>
</organism>
<gene>
    <name evidence="1" type="ORF">PY01588</name>
</gene>
<evidence type="ECO:0000313" key="1">
    <source>
        <dbReference type="EMBL" id="EAA20935.1"/>
    </source>
</evidence>
<name>Q7RP71_PLAYO</name>
<proteinExistence type="predicted"/>
<evidence type="ECO:0000313" key="2">
    <source>
        <dbReference type="Proteomes" id="UP000008553"/>
    </source>
</evidence>
<dbReference type="AlphaFoldDB" id="Q7RP71"/>
<accession>Q7RP71</accession>
<dbReference type="InParanoid" id="Q7RP71"/>
<protein>
    <submittedName>
        <fullName evidence="1">Uncharacterized protein</fullName>
    </submittedName>
</protein>
<keyword evidence="2" id="KW-1185">Reference proteome</keyword>
<comment type="caution">
    <text evidence="1">The sequence shown here is derived from an EMBL/GenBank/DDBJ whole genome shotgun (WGS) entry which is preliminary data.</text>
</comment>